<dbReference type="EMBL" id="WKQE01000022">
    <property type="protein sequence ID" value="MSC81696.1"/>
    <property type="molecule type" value="Genomic_DNA"/>
</dbReference>
<reference evidence="3" key="2">
    <citation type="submission" date="2017-07" db="EMBL/GenBank/DDBJ databases">
        <authorList>
            <person name="Sun Z.S."/>
            <person name="Albrecht U."/>
            <person name="Echele G."/>
            <person name="Lee C.C."/>
        </authorList>
    </citation>
    <scope>NUCLEOTIDE SEQUENCE</scope>
    <source>
        <strain evidence="3">CNCM I 4542</strain>
    </source>
</reference>
<sequence length="81" mass="9112">MTITTYPDGHSVQQGTPEELAQFIFAATEVQTLQKFKSLVEAIPAEMEKQRDIVVTIPDLPKKKRTPRKKAGKENERKTSG</sequence>
<feature type="region of interest" description="Disordered" evidence="1">
    <location>
        <begin position="58"/>
        <end position="81"/>
    </location>
</feature>
<feature type="compositionally biased region" description="Basic residues" evidence="1">
    <location>
        <begin position="62"/>
        <end position="71"/>
    </location>
</feature>
<protein>
    <submittedName>
        <fullName evidence="3">Uncharacterized protein</fullName>
    </submittedName>
</protein>
<comment type="caution">
    <text evidence="3">The sequence shown here is derived from an EMBL/GenBank/DDBJ whole genome shotgun (WGS) entry which is preliminary data.</text>
</comment>
<evidence type="ECO:0000313" key="3">
    <source>
        <dbReference type="EMBL" id="PLK30828.1"/>
    </source>
</evidence>
<reference evidence="2 5" key="3">
    <citation type="journal article" date="2019" name="Nat. Med.">
        <title>A library of human gut bacterial isolates paired with longitudinal multiomics data enables mechanistic microbiome research.</title>
        <authorList>
            <person name="Poyet M."/>
            <person name="Groussin M."/>
            <person name="Gibbons S.M."/>
            <person name="Avila-Pacheco J."/>
            <person name="Jiang X."/>
            <person name="Kearney S.M."/>
            <person name="Perrotta A.R."/>
            <person name="Berdy B."/>
            <person name="Zhao S."/>
            <person name="Lieberman T.D."/>
            <person name="Swanson P.K."/>
            <person name="Smith M."/>
            <person name="Roesemann S."/>
            <person name="Alexander J.E."/>
            <person name="Rich S.A."/>
            <person name="Livny J."/>
            <person name="Vlamakis H."/>
            <person name="Clish C."/>
            <person name="Bullock K."/>
            <person name="Deik A."/>
            <person name="Scott J."/>
            <person name="Pierce K.A."/>
            <person name="Xavier R.J."/>
            <person name="Alm E.J."/>
        </authorList>
    </citation>
    <scope>NUCLEOTIDE SEQUENCE [LARGE SCALE GENOMIC DNA]</scope>
    <source>
        <strain evidence="2 5">BIOML-B9</strain>
    </source>
</reference>
<dbReference type="Proteomes" id="UP000477010">
    <property type="component" value="Unassembled WGS sequence"/>
</dbReference>
<evidence type="ECO:0000313" key="5">
    <source>
        <dbReference type="Proteomes" id="UP000477010"/>
    </source>
</evidence>
<dbReference type="Proteomes" id="UP000221015">
    <property type="component" value="Unassembled WGS sequence"/>
</dbReference>
<feature type="compositionally biased region" description="Basic and acidic residues" evidence="1">
    <location>
        <begin position="72"/>
        <end position="81"/>
    </location>
</feature>
<evidence type="ECO:0000313" key="4">
    <source>
        <dbReference type="Proteomes" id="UP000221015"/>
    </source>
</evidence>
<reference evidence="3 4" key="1">
    <citation type="journal article" date="2017" name="Front. Microbiol.">
        <title>New Insights into the Diversity of the Genus Faecalibacterium.</title>
        <authorList>
            <person name="Benevides L."/>
            <person name="Burman S."/>
            <person name="Martin R."/>
            <person name="Robert V."/>
            <person name="Thomas M."/>
            <person name="Miquel S."/>
            <person name="Chain F."/>
            <person name="Sokol H."/>
            <person name="Bermudez-Humaran L.G."/>
            <person name="Morrison M."/>
            <person name="Langella P."/>
            <person name="Azevedo V.A."/>
            <person name="Chatel J.M."/>
            <person name="Soares S."/>
        </authorList>
    </citation>
    <scope>NUCLEOTIDE SEQUENCE [LARGE SCALE GENOMIC DNA]</scope>
    <source>
        <strain evidence="3 4">CNCM I 4542</strain>
    </source>
</reference>
<dbReference type="EMBL" id="NMTS02000001">
    <property type="protein sequence ID" value="PLK30828.1"/>
    <property type="molecule type" value="Genomic_DNA"/>
</dbReference>
<proteinExistence type="predicted"/>
<dbReference type="RefSeq" id="WP_015564769.1">
    <property type="nucleotide sequence ID" value="NZ_JAEKBW010000001.1"/>
</dbReference>
<dbReference type="AlphaFoldDB" id="A0A2J4JSI1"/>
<organism evidence="3 4">
    <name type="scientific">Faecalibacterium prausnitzii</name>
    <dbReference type="NCBI Taxonomy" id="853"/>
    <lineage>
        <taxon>Bacteria</taxon>
        <taxon>Bacillati</taxon>
        <taxon>Bacillota</taxon>
        <taxon>Clostridia</taxon>
        <taxon>Eubacteriales</taxon>
        <taxon>Oscillospiraceae</taxon>
        <taxon>Faecalibacterium</taxon>
    </lineage>
</organism>
<accession>A0A2J4JSI1</accession>
<gene>
    <name evidence="3" type="ORF">CGS50_004245</name>
    <name evidence="2" type="ORF">GKD85_12970</name>
</gene>
<evidence type="ECO:0000313" key="2">
    <source>
        <dbReference type="EMBL" id="MSC81696.1"/>
    </source>
</evidence>
<evidence type="ECO:0000256" key="1">
    <source>
        <dbReference type="SAM" id="MobiDB-lite"/>
    </source>
</evidence>
<name>A0A2J4JSI1_9FIRM</name>